<feature type="compositionally biased region" description="Polar residues" evidence="1">
    <location>
        <begin position="88"/>
        <end position="104"/>
    </location>
</feature>
<dbReference type="AlphaFoldDB" id="A0A0C3FKI3"/>
<feature type="region of interest" description="Disordered" evidence="1">
    <location>
        <begin position="66"/>
        <end position="104"/>
    </location>
</feature>
<accession>A0A0C3FKI3</accession>
<feature type="region of interest" description="Disordered" evidence="1">
    <location>
        <begin position="1"/>
        <end position="29"/>
    </location>
</feature>
<feature type="region of interest" description="Disordered" evidence="1">
    <location>
        <begin position="206"/>
        <end position="230"/>
    </location>
</feature>
<evidence type="ECO:0000313" key="2">
    <source>
        <dbReference type="EMBL" id="KIM80464.1"/>
    </source>
</evidence>
<sequence>MAQVPDINVVSSVGDFDPFDRDASLRGPMTNVDDYYLGEQSMWSTTDASAAEPLASPLPYSPRYHGFTTPSSEASGLEPEPFYHSPEHNTNSISSYNNSPTTPLDSLHGTPEIIPSDDRIMASISHIRTEGISRPERPEVCVDTSLLFSSQSNYPDSNNFSPGPNSSPRLLSPYDIQPPAHPQLFRRHSHTRSAGDGQDFSLVTEFTPGVDGRGRGLQRNRSAPTSRHHTPLRRLNTGLRAINNARSISPGDWEEATGDEIYHPGNDVARASPPSSTSMGREIVATERIRAASSARRLNPVICTCDVCGDGFTTNFARDRCNQKFPTDSGRKRHEKSKTLHVV</sequence>
<dbReference type="InParanoid" id="A0A0C3FKI3"/>
<dbReference type="EMBL" id="KN833004">
    <property type="protein sequence ID" value="KIM80464.1"/>
    <property type="molecule type" value="Genomic_DNA"/>
</dbReference>
<dbReference type="Proteomes" id="UP000054166">
    <property type="component" value="Unassembled WGS sequence"/>
</dbReference>
<evidence type="ECO:0000313" key="3">
    <source>
        <dbReference type="Proteomes" id="UP000054166"/>
    </source>
</evidence>
<name>A0A0C3FKI3_PILCF</name>
<gene>
    <name evidence="2" type="ORF">PILCRDRAFT_89697</name>
</gene>
<proteinExistence type="predicted"/>
<reference evidence="2 3" key="1">
    <citation type="submission" date="2014-04" db="EMBL/GenBank/DDBJ databases">
        <authorList>
            <consortium name="DOE Joint Genome Institute"/>
            <person name="Kuo A."/>
            <person name="Tarkka M."/>
            <person name="Buscot F."/>
            <person name="Kohler A."/>
            <person name="Nagy L.G."/>
            <person name="Floudas D."/>
            <person name="Copeland A."/>
            <person name="Barry K.W."/>
            <person name="Cichocki N."/>
            <person name="Veneault-Fourrey C."/>
            <person name="LaButti K."/>
            <person name="Lindquist E.A."/>
            <person name="Lipzen A."/>
            <person name="Lundell T."/>
            <person name="Morin E."/>
            <person name="Murat C."/>
            <person name="Sun H."/>
            <person name="Tunlid A."/>
            <person name="Henrissat B."/>
            <person name="Grigoriev I.V."/>
            <person name="Hibbett D.S."/>
            <person name="Martin F."/>
            <person name="Nordberg H.P."/>
            <person name="Cantor M.N."/>
            <person name="Hua S.X."/>
        </authorList>
    </citation>
    <scope>NUCLEOTIDE SEQUENCE [LARGE SCALE GENOMIC DNA]</scope>
    <source>
        <strain evidence="2 3">F 1598</strain>
    </source>
</reference>
<dbReference type="HOGENOM" id="CLU_809209_0_0_1"/>
<keyword evidence="3" id="KW-1185">Reference proteome</keyword>
<reference evidence="3" key="2">
    <citation type="submission" date="2015-01" db="EMBL/GenBank/DDBJ databases">
        <title>Evolutionary Origins and Diversification of the Mycorrhizal Mutualists.</title>
        <authorList>
            <consortium name="DOE Joint Genome Institute"/>
            <consortium name="Mycorrhizal Genomics Consortium"/>
            <person name="Kohler A."/>
            <person name="Kuo A."/>
            <person name="Nagy L.G."/>
            <person name="Floudas D."/>
            <person name="Copeland A."/>
            <person name="Barry K.W."/>
            <person name="Cichocki N."/>
            <person name="Veneault-Fourrey C."/>
            <person name="LaButti K."/>
            <person name="Lindquist E.A."/>
            <person name="Lipzen A."/>
            <person name="Lundell T."/>
            <person name="Morin E."/>
            <person name="Murat C."/>
            <person name="Riley R."/>
            <person name="Ohm R."/>
            <person name="Sun H."/>
            <person name="Tunlid A."/>
            <person name="Henrissat B."/>
            <person name="Grigoriev I.V."/>
            <person name="Hibbett D.S."/>
            <person name="Martin F."/>
        </authorList>
    </citation>
    <scope>NUCLEOTIDE SEQUENCE [LARGE SCALE GENOMIC DNA]</scope>
    <source>
        <strain evidence="3">F 1598</strain>
    </source>
</reference>
<protein>
    <submittedName>
        <fullName evidence="2">Uncharacterized protein</fullName>
    </submittedName>
</protein>
<evidence type="ECO:0000256" key="1">
    <source>
        <dbReference type="SAM" id="MobiDB-lite"/>
    </source>
</evidence>
<dbReference type="OrthoDB" id="6077919at2759"/>
<organism evidence="2 3">
    <name type="scientific">Piloderma croceum (strain F 1598)</name>
    <dbReference type="NCBI Taxonomy" id="765440"/>
    <lineage>
        <taxon>Eukaryota</taxon>
        <taxon>Fungi</taxon>
        <taxon>Dikarya</taxon>
        <taxon>Basidiomycota</taxon>
        <taxon>Agaricomycotina</taxon>
        <taxon>Agaricomycetes</taxon>
        <taxon>Agaricomycetidae</taxon>
        <taxon>Atheliales</taxon>
        <taxon>Atheliaceae</taxon>
        <taxon>Piloderma</taxon>
    </lineage>
</organism>